<comment type="caution">
    <text evidence="2">The sequence shown here is derived from an EMBL/GenBank/DDBJ whole genome shotgun (WGS) entry which is preliminary data.</text>
</comment>
<accession>A0AAW2YNY1</accession>
<dbReference type="Pfam" id="PF22041">
    <property type="entry name" value="GST_C_7"/>
    <property type="match status" value="1"/>
</dbReference>
<name>A0AAW2YNY1_9EUKA</name>
<organism evidence="2 3">
    <name type="scientific">Acrasis kona</name>
    <dbReference type="NCBI Taxonomy" id="1008807"/>
    <lineage>
        <taxon>Eukaryota</taxon>
        <taxon>Discoba</taxon>
        <taxon>Heterolobosea</taxon>
        <taxon>Tetramitia</taxon>
        <taxon>Eutetramitia</taxon>
        <taxon>Acrasidae</taxon>
        <taxon>Acrasis</taxon>
    </lineage>
</organism>
<dbReference type="Proteomes" id="UP001431209">
    <property type="component" value="Unassembled WGS sequence"/>
</dbReference>
<evidence type="ECO:0000259" key="1">
    <source>
        <dbReference type="Pfam" id="PF22041"/>
    </source>
</evidence>
<sequence length="119" mass="13686">MKMIFPVLSIALPKTLPRLKQEDREYFRAKAERATGRKVEESLKEDLYNENLNKWKSTINGLAESILSSSQVNYANIKIAGILHWLQFILGDEVAFGNDDKLKSWLDNFRDAVKVNKSN</sequence>
<dbReference type="InterPro" id="IPR054416">
    <property type="entry name" value="GST_UstS-like_C"/>
</dbReference>
<gene>
    <name evidence="2" type="ORF">AKO1_002098</name>
</gene>
<feature type="domain" description="Glutathione S-transferase UstS-like C-terminal" evidence="1">
    <location>
        <begin position="2"/>
        <end position="110"/>
    </location>
</feature>
<evidence type="ECO:0000313" key="3">
    <source>
        <dbReference type="Proteomes" id="UP001431209"/>
    </source>
</evidence>
<keyword evidence="3" id="KW-1185">Reference proteome</keyword>
<dbReference type="AlphaFoldDB" id="A0AAW2YNY1"/>
<dbReference type="EMBL" id="JAOPGA020000455">
    <property type="protein sequence ID" value="KAL0478658.1"/>
    <property type="molecule type" value="Genomic_DNA"/>
</dbReference>
<dbReference type="Gene3D" id="1.20.1050.10">
    <property type="match status" value="1"/>
</dbReference>
<evidence type="ECO:0000313" key="2">
    <source>
        <dbReference type="EMBL" id="KAL0478658.1"/>
    </source>
</evidence>
<protein>
    <recommendedName>
        <fullName evidence="1">Glutathione S-transferase UstS-like C-terminal domain-containing protein</fullName>
    </recommendedName>
</protein>
<reference evidence="2 3" key="1">
    <citation type="submission" date="2024-03" db="EMBL/GenBank/DDBJ databases">
        <title>The Acrasis kona genome and developmental transcriptomes reveal deep origins of eukaryotic multicellular pathways.</title>
        <authorList>
            <person name="Sheikh S."/>
            <person name="Fu C.-J."/>
            <person name="Brown M.W."/>
            <person name="Baldauf S.L."/>
        </authorList>
    </citation>
    <scope>NUCLEOTIDE SEQUENCE [LARGE SCALE GENOMIC DNA]</scope>
    <source>
        <strain evidence="2 3">ATCC MYA-3509</strain>
    </source>
</reference>
<proteinExistence type="predicted"/>